<keyword evidence="15" id="KW-1185">Reference proteome</keyword>
<evidence type="ECO:0000256" key="10">
    <source>
        <dbReference type="SAM" id="Phobius"/>
    </source>
</evidence>
<dbReference type="PANTHER" id="PTHR23130">
    <property type="entry name" value="CYTOCHROME B561 AND DOMON DOMAIN-CONTAINING PROTEIN"/>
    <property type="match status" value="1"/>
</dbReference>
<keyword evidence="7 10" id="KW-1133">Transmembrane helix</keyword>
<keyword evidence="4" id="KW-0479">Metal-binding</keyword>
<dbReference type="FunFam" id="1.20.120.1770:FF:000007">
    <property type="entry name" value="Cytochrome b561 and DOMON domain-containing protein"/>
    <property type="match status" value="1"/>
</dbReference>
<evidence type="ECO:0000256" key="9">
    <source>
        <dbReference type="ARBA" id="ARBA00053871"/>
    </source>
</evidence>
<dbReference type="InterPro" id="IPR045265">
    <property type="entry name" value="AIR12_DOMON"/>
</dbReference>
<accession>A0AAV7G0A0</accession>
<organism evidence="14 15">
    <name type="scientific">Dendrobium chrysotoxum</name>
    <name type="common">Orchid</name>
    <dbReference type="NCBI Taxonomy" id="161865"/>
    <lineage>
        <taxon>Eukaryota</taxon>
        <taxon>Viridiplantae</taxon>
        <taxon>Streptophyta</taxon>
        <taxon>Embryophyta</taxon>
        <taxon>Tracheophyta</taxon>
        <taxon>Spermatophyta</taxon>
        <taxon>Magnoliopsida</taxon>
        <taxon>Liliopsida</taxon>
        <taxon>Asparagales</taxon>
        <taxon>Orchidaceae</taxon>
        <taxon>Epidendroideae</taxon>
        <taxon>Malaxideae</taxon>
        <taxon>Dendrobiinae</taxon>
        <taxon>Dendrobium</taxon>
    </lineage>
</organism>
<evidence type="ECO:0000256" key="11">
    <source>
        <dbReference type="SAM" id="SignalP"/>
    </source>
</evidence>
<evidence type="ECO:0000256" key="4">
    <source>
        <dbReference type="ARBA" id="ARBA00022723"/>
    </source>
</evidence>
<evidence type="ECO:0000259" key="13">
    <source>
        <dbReference type="PROSITE" id="PS50939"/>
    </source>
</evidence>
<name>A0AAV7G0A0_DENCH</name>
<keyword evidence="2" id="KW-0813">Transport</keyword>
<dbReference type="EMBL" id="JAGFBR010000018">
    <property type="protein sequence ID" value="KAH0449681.1"/>
    <property type="molecule type" value="Genomic_DNA"/>
</dbReference>
<dbReference type="Pfam" id="PF04526">
    <property type="entry name" value="DUF568"/>
    <property type="match status" value="1"/>
</dbReference>
<feature type="domain" description="DOMON" evidence="12">
    <location>
        <begin position="44"/>
        <end position="157"/>
    </location>
</feature>
<dbReference type="PANTHER" id="PTHR23130:SF167">
    <property type="entry name" value="CYTOCHROME B561 AND DOMON DOMAIN-CONTAINING PROTEIN"/>
    <property type="match status" value="1"/>
</dbReference>
<feature type="transmembrane region" description="Helical" evidence="10">
    <location>
        <begin position="303"/>
        <end position="326"/>
    </location>
</feature>
<comment type="function">
    <text evidence="9">May act as a catecholamine-responsive trans-membrane electron transporter.</text>
</comment>
<reference evidence="14 15" key="1">
    <citation type="journal article" date="2021" name="Hortic Res">
        <title>Chromosome-scale assembly of the Dendrobium chrysotoxum genome enhances the understanding of orchid evolution.</title>
        <authorList>
            <person name="Zhang Y."/>
            <person name="Zhang G.Q."/>
            <person name="Zhang D."/>
            <person name="Liu X.D."/>
            <person name="Xu X.Y."/>
            <person name="Sun W.H."/>
            <person name="Yu X."/>
            <person name="Zhu X."/>
            <person name="Wang Z.W."/>
            <person name="Zhao X."/>
            <person name="Zhong W.Y."/>
            <person name="Chen H."/>
            <person name="Yin W.L."/>
            <person name="Huang T."/>
            <person name="Niu S.C."/>
            <person name="Liu Z.J."/>
        </authorList>
    </citation>
    <scope>NUCLEOTIDE SEQUENCE [LARGE SCALE GENOMIC DNA]</scope>
    <source>
        <strain evidence="14">Lindl</strain>
    </source>
</reference>
<evidence type="ECO:0000256" key="7">
    <source>
        <dbReference type="ARBA" id="ARBA00022989"/>
    </source>
</evidence>
<dbReference type="Pfam" id="PF03188">
    <property type="entry name" value="Cytochrom_B561"/>
    <property type="match status" value="1"/>
</dbReference>
<feature type="transmembrane region" description="Helical" evidence="10">
    <location>
        <begin position="444"/>
        <end position="465"/>
    </location>
</feature>
<feature type="signal peptide" evidence="11">
    <location>
        <begin position="1"/>
        <end position="20"/>
    </location>
</feature>
<keyword evidence="5 11" id="KW-0732">Signal</keyword>
<feature type="domain" description="Cytochrome b561" evidence="13">
    <location>
        <begin position="164"/>
        <end position="362"/>
    </location>
</feature>
<dbReference type="GO" id="GO:0046872">
    <property type="term" value="F:metal ion binding"/>
    <property type="evidence" value="ECO:0007669"/>
    <property type="project" value="UniProtKB-KW"/>
</dbReference>
<gene>
    <name evidence="14" type="ORF">IEQ34_020373</name>
</gene>
<keyword evidence="3 10" id="KW-0812">Transmembrane</keyword>
<evidence type="ECO:0008006" key="16">
    <source>
        <dbReference type="Google" id="ProtNLM"/>
    </source>
</evidence>
<evidence type="ECO:0000313" key="15">
    <source>
        <dbReference type="Proteomes" id="UP000775213"/>
    </source>
</evidence>
<feature type="transmembrane region" description="Helical" evidence="10">
    <location>
        <begin position="274"/>
        <end position="291"/>
    </location>
</feature>
<dbReference type="AlphaFoldDB" id="A0AAV7G0A0"/>
<feature type="transmembrane region" description="Helical" evidence="10">
    <location>
        <begin position="233"/>
        <end position="254"/>
    </location>
</feature>
<evidence type="ECO:0000256" key="2">
    <source>
        <dbReference type="ARBA" id="ARBA00022448"/>
    </source>
</evidence>
<dbReference type="Gene3D" id="1.20.120.1770">
    <property type="match status" value="1"/>
</dbReference>
<evidence type="ECO:0000256" key="8">
    <source>
        <dbReference type="ARBA" id="ARBA00023136"/>
    </source>
</evidence>
<sequence>MSIPLFLFFLLLSLLPPSFSQQSCANDIMPENKLYSLCNSLSQLSANLHWTYHPSNSTVDIAYRAPQTSDGWIAWALNPTGTGMNGAETIFAFHDSKGVMTTVTYPITYTNTTVRNSSLSFKIYSMSSQFSNNMMSIYATIELPNNKTKVNHVWQSSTIFRNGMPAGHATTGANLKSTATLDLLSGESSGSGNSRLHRKNTHGVLNAVSWGILMPIGAIIARYMRVFKSADPAWFYLHVACQCSAYIVGVAGWGTGLKLGSDSKGITYDTHRNIGITLFSLATLQVFALLLRPKKDHKYRLYWNIYHHVIGYTVIILSVINIFKGFDILDPEKKWKHAYIAIIVTLGGIAVVLEVITWGIVLNRKRSDSSDKSHRGTNGVNGLNGTNGYGARQHQMFTGLEMVFDRAVGFRFVAADLSVLCLLDILFSMLLHDYCIINGLRVSIIVYWLLLYVKLANFFIFYLYIEQYFSQSLGFFI</sequence>
<dbReference type="GO" id="GO:0016020">
    <property type="term" value="C:membrane"/>
    <property type="evidence" value="ECO:0007669"/>
    <property type="project" value="UniProtKB-SubCell"/>
</dbReference>
<keyword evidence="6" id="KW-0249">Electron transport</keyword>
<protein>
    <recommendedName>
        <fullName evidence="16">Cytochrome b561 and DOMON domain-containing protein</fullName>
    </recommendedName>
</protein>
<evidence type="ECO:0000256" key="5">
    <source>
        <dbReference type="ARBA" id="ARBA00022729"/>
    </source>
</evidence>
<dbReference type="Proteomes" id="UP000775213">
    <property type="component" value="Unassembled WGS sequence"/>
</dbReference>
<dbReference type="SMART" id="SM00665">
    <property type="entry name" value="B561"/>
    <property type="match status" value="1"/>
</dbReference>
<dbReference type="PROSITE" id="PS50836">
    <property type="entry name" value="DOMON"/>
    <property type="match status" value="1"/>
</dbReference>
<dbReference type="InterPro" id="IPR006593">
    <property type="entry name" value="Cyt_b561/ferric_Rdtase_TM"/>
</dbReference>
<proteinExistence type="predicted"/>
<comment type="caution">
    <text evidence="14">The sequence shown here is derived from an EMBL/GenBank/DDBJ whole genome shotgun (WGS) entry which is preliminary data.</text>
</comment>
<evidence type="ECO:0000256" key="3">
    <source>
        <dbReference type="ARBA" id="ARBA00022692"/>
    </source>
</evidence>
<dbReference type="InterPro" id="IPR005018">
    <property type="entry name" value="DOMON_domain"/>
</dbReference>
<dbReference type="CDD" id="cd08760">
    <property type="entry name" value="Cyt_b561_FRRS1_like"/>
    <property type="match status" value="1"/>
</dbReference>
<evidence type="ECO:0000256" key="1">
    <source>
        <dbReference type="ARBA" id="ARBA00004141"/>
    </source>
</evidence>
<feature type="transmembrane region" description="Helical" evidence="10">
    <location>
        <begin position="203"/>
        <end position="221"/>
    </location>
</feature>
<evidence type="ECO:0000313" key="14">
    <source>
        <dbReference type="EMBL" id="KAH0449681.1"/>
    </source>
</evidence>
<evidence type="ECO:0000256" key="6">
    <source>
        <dbReference type="ARBA" id="ARBA00022982"/>
    </source>
</evidence>
<feature type="transmembrane region" description="Helical" evidence="10">
    <location>
        <begin position="338"/>
        <end position="362"/>
    </location>
</feature>
<dbReference type="PROSITE" id="PS50939">
    <property type="entry name" value="CYTOCHROME_B561"/>
    <property type="match status" value="1"/>
</dbReference>
<evidence type="ECO:0000259" key="12">
    <source>
        <dbReference type="PROSITE" id="PS50836"/>
    </source>
</evidence>
<comment type="subcellular location">
    <subcellularLocation>
        <location evidence="1">Membrane</location>
        <topology evidence="1">Multi-pass membrane protein</topology>
    </subcellularLocation>
</comment>
<feature type="transmembrane region" description="Helical" evidence="10">
    <location>
        <begin position="412"/>
        <end position="432"/>
    </location>
</feature>
<feature type="chain" id="PRO_5044012130" description="Cytochrome b561 and DOMON domain-containing protein" evidence="11">
    <location>
        <begin position="21"/>
        <end position="477"/>
    </location>
</feature>
<dbReference type="CDD" id="cd09629">
    <property type="entry name" value="DOMON_CIL1_like"/>
    <property type="match status" value="1"/>
</dbReference>
<keyword evidence="8 10" id="KW-0472">Membrane</keyword>